<dbReference type="GO" id="GO:0008270">
    <property type="term" value="F:zinc ion binding"/>
    <property type="evidence" value="ECO:0007669"/>
    <property type="project" value="UniProtKB-KW"/>
</dbReference>
<dbReference type="GeneID" id="115017749"/>
<feature type="region of interest" description="Disordered" evidence="4">
    <location>
        <begin position="696"/>
        <end position="717"/>
    </location>
</feature>
<dbReference type="InterPro" id="IPR000315">
    <property type="entry name" value="Znf_B-box"/>
</dbReference>
<feature type="compositionally biased region" description="Pro residues" evidence="4">
    <location>
        <begin position="706"/>
        <end position="717"/>
    </location>
</feature>
<feature type="compositionally biased region" description="Low complexity" evidence="4">
    <location>
        <begin position="511"/>
        <end position="521"/>
    </location>
</feature>
<evidence type="ECO:0000256" key="1">
    <source>
        <dbReference type="ARBA" id="ARBA00022771"/>
    </source>
</evidence>
<gene>
    <name evidence="7" type="primary">LOC115017749</name>
</gene>
<proteinExistence type="predicted"/>
<sequence length="1016" mass="111089">MNLNDFVVLPNNKAKSVKLNARNLQELQMETVTLAQESKEMEEKLQQLKESMSKEKEERGHSGGFRWKSGQCGSLNINALTTGAKKSKENRLQKLSAGKVKIRVLKDEPLTAPRRPTPPPPPPPPSPPPTTGLRTTRKSRLRGTYCGQCEIKTAGVMCPECTENYCIGCFTTFHQKGALKLHNMIPIQTDLQTHVSTRDVVRCFQNQINPSSHPSAFTTPNPSPNPNRTPTFTSNAITGEGDQRPEKGPEAAAKSMQLPPDPSRVSAVHHRELLRGEYNEEESTRSFQEALRQWRGEKSEGAGDPMSEDAMWTPTRPVSVSAMATQADLAPVRGAEGRGGGEGSVPVRVEFTEHSLTYMDRLLLKKHRRMPIETYRPSLAFGTDLKSPPKTNTGEETASLTAQEEDFLRYCASLFAVPVSSGRTEPQITKPESCLVIEVLDERDIHGAFASEQRTDDNREVPSAQQTLSYATLEPQTAVTSGGSVRVSCSSPSPAPPKPAQKLHLSKTRTSKSLSSKSKPSACPTDETPKTSRTSIKTPTSTSQKPNCPPNVYNSKPDYGSIQHVSSPSSAHSQREIPKSSPSPVSFPPDVSPFTRTRSPIPEEHLSPSPSMSSSLRSTFTVSPSSSTESTLLPNIYQSTLLQKGSDLSLLPEPPQSSQLFPQPISSLEISQLPPRQSQQSCCDPESLLSDNQLQLPRSPALSSSPTPPPKYVTPSPPVKKLSSVSVFNESPLHAYCSHESTLTEDSSVCMSSTDISGDHESTQDTRCIPPLPSHFSHGIQNPPLDVGMEEEEEEEELSIDSGDEMSSDSLGLAPHEEDSSDEEAQTHARLTSGRSGEEKRWNPASSQTEDLFVPEDADREEELQTDEREQPSDPSTVMRHQSAGSPSERFCDPEGFPPQGLDRTSGLSDTQEHTRCDPPLHTCRAPPRDSEPTGSEGYGPSRSLSTYTKEHLDSGLIKDNHTQPTGIQIHLTRPTRREEISANELGTSVCRSSVSDSTVKRASRRNICALAPVCR</sequence>
<evidence type="ECO:0000256" key="4">
    <source>
        <dbReference type="SAM" id="MobiDB-lite"/>
    </source>
</evidence>
<feature type="compositionally biased region" description="Polar residues" evidence="4">
    <location>
        <begin position="563"/>
        <end position="572"/>
    </location>
</feature>
<keyword evidence="2" id="KW-0862">Zinc</keyword>
<feature type="compositionally biased region" description="Polar residues" evidence="4">
    <location>
        <begin position="873"/>
        <end position="886"/>
    </location>
</feature>
<keyword evidence="1 3" id="KW-0479">Metal-binding</keyword>
<dbReference type="RefSeq" id="XP_029302295.1">
    <property type="nucleotide sequence ID" value="XM_029446435.1"/>
</dbReference>
<feature type="domain" description="B box-type" evidence="5">
    <location>
        <begin position="141"/>
        <end position="187"/>
    </location>
</feature>
<dbReference type="PROSITE" id="PS50119">
    <property type="entry name" value="ZF_BBOX"/>
    <property type="match status" value="1"/>
</dbReference>
<feature type="region of interest" description="Disordered" evidence="4">
    <location>
        <begin position="49"/>
        <end position="69"/>
    </location>
</feature>
<keyword evidence="1 3" id="KW-0863">Zinc-finger</keyword>
<evidence type="ECO:0000259" key="5">
    <source>
        <dbReference type="PROSITE" id="PS50119"/>
    </source>
</evidence>
<feature type="region of interest" description="Disordered" evidence="4">
    <location>
        <begin position="754"/>
        <end position="947"/>
    </location>
</feature>
<feature type="compositionally biased region" description="Low complexity" evidence="4">
    <location>
        <begin position="607"/>
        <end position="631"/>
    </location>
</feature>
<dbReference type="OrthoDB" id="6226111at2759"/>
<feature type="compositionally biased region" description="Basic and acidic residues" evidence="4">
    <location>
        <begin position="49"/>
        <end position="61"/>
    </location>
</feature>
<feature type="compositionally biased region" description="Low complexity" evidence="4">
    <location>
        <begin position="481"/>
        <end position="492"/>
    </location>
</feature>
<evidence type="ECO:0000313" key="6">
    <source>
        <dbReference type="Proteomes" id="UP000504630"/>
    </source>
</evidence>
<dbReference type="Proteomes" id="UP000504630">
    <property type="component" value="Chromosome 13"/>
</dbReference>
<feature type="region of interest" description="Disordered" evidence="4">
    <location>
        <begin position="474"/>
        <end position="631"/>
    </location>
</feature>
<evidence type="ECO:0000256" key="3">
    <source>
        <dbReference type="PROSITE-ProRule" id="PRU00024"/>
    </source>
</evidence>
<dbReference type="AlphaFoldDB" id="A0A6J2QYN5"/>
<name>A0A6J2QYN5_COTGO</name>
<evidence type="ECO:0000313" key="7">
    <source>
        <dbReference type="RefSeq" id="XP_029302295.1"/>
    </source>
</evidence>
<dbReference type="PANTHER" id="PTHR28634">
    <property type="entry name" value="ZINC FINGER B-BOX DOMAIN-CONTAINING PROTEIN 1"/>
    <property type="match status" value="1"/>
</dbReference>
<dbReference type="InParanoid" id="A0A6J2QYN5"/>
<feature type="compositionally biased region" description="Acidic residues" evidence="4">
    <location>
        <begin position="853"/>
        <end position="865"/>
    </location>
</feature>
<protein>
    <submittedName>
        <fullName evidence="7">Uncharacterized protein LOC115017749</fullName>
    </submittedName>
</protein>
<feature type="compositionally biased region" description="Acidic residues" evidence="4">
    <location>
        <begin position="788"/>
        <end position="807"/>
    </location>
</feature>
<dbReference type="PANTHER" id="PTHR28634:SF1">
    <property type="entry name" value="ZINC FINGER B-BOX DOMAIN-CONTAINING PROTEIN 1"/>
    <property type="match status" value="1"/>
</dbReference>
<dbReference type="KEGG" id="cgob:115017749"/>
<evidence type="ECO:0000256" key="2">
    <source>
        <dbReference type="ARBA" id="ARBA00022833"/>
    </source>
</evidence>
<feature type="region of interest" description="Disordered" evidence="4">
    <location>
        <begin position="103"/>
        <end position="139"/>
    </location>
</feature>
<feature type="compositionally biased region" description="Polar residues" evidence="4">
    <location>
        <begin position="531"/>
        <end position="546"/>
    </location>
</feature>
<organism evidence="6 7">
    <name type="scientific">Cottoperca gobio</name>
    <name type="common">Frogmouth</name>
    <name type="synonym">Aphritis gobio</name>
    <dbReference type="NCBI Taxonomy" id="56716"/>
    <lineage>
        <taxon>Eukaryota</taxon>
        <taxon>Metazoa</taxon>
        <taxon>Chordata</taxon>
        <taxon>Craniata</taxon>
        <taxon>Vertebrata</taxon>
        <taxon>Euteleostomi</taxon>
        <taxon>Actinopterygii</taxon>
        <taxon>Neopterygii</taxon>
        <taxon>Teleostei</taxon>
        <taxon>Neoteleostei</taxon>
        <taxon>Acanthomorphata</taxon>
        <taxon>Eupercaria</taxon>
        <taxon>Perciformes</taxon>
        <taxon>Notothenioidei</taxon>
        <taxon>Bovichtidae</taxon>
        <taxon>Cottoperca</taxon>
    </lineage>
</organism>
<feature type="compositionally biased region" description="Pro residues" evidence="4">
    <location>
        <begin position="115"/>
        <end position="130"/>
    </location>
</feature>
<keyword evidence="6" id="KW-1185">Reference proteome</keyword>
<dbReference type="InterPro" id="IPR037688">
    <property type="entry name" value="ZBBX"/>
</dbReference>
<accession>A0A6J2QYN5</accession>
<reference evidence="7" key="1">
    <citation type="submission" date="2025-08" db="UniProtKB">
        <authorList>
            <consortium name="RefSeq"/>
        </authorList>
    </citation>
    <scope>IDENTIFICATION</scope>
</reference>
<feature type="region of interest" description="Disordered" evidence="4">
    <location>
        <begin position="208"/>
        <end position="266"/>
    </location>
</feature>
<dbReference type="Pfam" id="PF22586">
    <property type="entry name" value="ANCHR-like_BBOX"/>
    <property type="match status" value="1"/>
</dbReference>